<keyword evidence="1" id="KW-0802">TPR repeat</keyword>
<dbReference type="AlphaFoldDB" id="A0A4R3Y324"/>
<dbReference type="InterPro" id="IPR019734">
    <property type="entry name" value="TPR_rpt"/>
</dbReference>
<evidence type="ECO:0000313" key="3">
    <source>
        <dbReference type="Proteomes" id="UP000295367"/>
    </source>
</evidence>
<proteinExistence type="predicted"/>
<dbReference type="SMART" id="SM00028">
    <property type="entry name" value="TPR"/>
    <property type="match status" value="9"/>
</dbReference>
<evidence type="ECO:0000256" key="1">
    <source>
        <dbReference type="PROSITE-ProRule" id="PRU00339"/>
    </source>
</evidence>
<organism evidence="2 3">
    <name type="scientific">Sulfurirhabdus autotrophica</name>
    <dbReference type="NCBI Taxonomy" id="1706046"/>
    <lineage>
        <taxon>Bacteria</taxon>
        <taxon>Pseudomonadati</taxon>
        <taxon>Pseudomonadota</taxon>
        <taxon>Betaproteobacteria</taxon>
        <taxon>Nitrosomonadales</taxon>
        <taxon>Sulfuricellaceae</taxon>
        <taxon>Sulfurirhabdus</taxon>
    </lineage>
</organism>
<dbReference type="PANTHER" id="PTHR44809:SF1">
    <property type="entry name" value="PROTEIN O-MANNOSYL-TRANSFERASE TMTC1"/>
    <property type="match status" value="1"/>
</dbReference>
<comment type="caution">
    <text evidence="2">The sequence shown here is derived from an EMBL/GenBank/DDBJ whole genome shotgun (WGS) entry which is preliminary data.</text>
</comment>
<gene>
    <name evidence="2" type="ORF">EDC63_11170</name>
</gene>
<dbReference type="SUPFAM" id="SSF48452">
    <property type="entry name" value="TPR-like"/>
    <property type="match status" value="2"/>
</dbReference>
<feature type="repeat" description="TPR" evidence="1">
    <location>
        <begin position="275"/>
        <end position="308"/>
    </location>
</feature>
<dbReference type="Pfam" id="PF14559">
    <property type="entry name" value="TPR_19"/>
    <property type="match status" value="1"/>
</dbReference>
<protein>
    <submittedName>
        <fullName evidence="2">Tetratricopeptide repeat protein</fullName>
    </submittedName>
</protein>
<dbReference type="PANTHER" id="PTHR44809">
    <property type="match status" value="1"/>
</dbReference>
<dbReference type="Pfam" id="PF13424">
    <property type="entry name" value="TPR_12"/>
    <property type="match status" value="1"/>
</dbReference>
<name>A0A4R3Y324_9PROT</name>
<dbReference type="Gene3D" id="1.25.40.10">
    <property type="entry name" value="Tetratricopeptide repeat domain"/>
    <property type="match status" value="2"/>
</dbReference>
<keyword evidence="3" id="KW-1185">Reference proteome</keyword>
<reference evidence="2 3" key="1">
    <citation type="submission" date="2019-03" db="EMBL/GenBank/DDBJ databases">
        <title>Genomic Encyclopedia of Type Strains, Phase IV (KMG-IV): sequencing the most valuable type-strain genomes for metagenomic binning, comparative biology and taxonomic classification.</title>
        <authorList>
            <person name="Goeker M."/>
        </authorList>
    </citation>
    <scope>NUCLEOTIDE SEQUENCE [LARGE SCALE GENOMIC DNA]</scope>
    <source>
        <strain evidence="2 3">DSM 100309</strain>
    </source>
</reference>
<dbReference type="InterPro" id="IPR011990">
    <property type="entry name" value="TPR-like_helical_dom_sf"/>
</dbReference>
<dbReference type="EMBL" id="SMCO01000011">
    <property type="protein sequence ID" value="TCV84724.1"/>
    <property type="molecule type" value="Genomic_DNA"/>
</dbReference>
<evidence type="ECO:0000313" key="2">
    <source>
        <dbReference type="EMBL" id="TCV84724.1"/>
    </source>
</evidence>
<dbReference type="Pfam" id="PF13432">
    <property type="entry name" value="TPR_16"/>
    <property type="match status" value="1"/>
</dbReference>
<dbReference type="PROSITE" id="PS50005">
    <property type="entry name" value="TPR"/>
    <property type="match status" value="2"/>
</dbReference>
<dbReference type="Proteomes" id="UP000295367">
    <property type="component" value="Unassembled WGS sequence"/>
</dbReference>
<accession>A0A4R3Y324</accession>
<sequence>MSACAQVPAKATSPVEQPVVAAPEKALNLPNQELNTQLLYEFLLAEMAGQRGNLKLASDAYLDLAQKTNDPRVAKRATEVALFSRLPQQAYQSAKIWMKLEPDADQPRQATVALLINAGHLEEARPLLEQLIAGEEGNRGAAFLHLNSLLSKQANKKAVLELVKDLAKPYPQVSEAHYAIAQAAWAAEQMDLALTESKEAARLRPDWEFAVLLQGQLLQRTAPLEVPELYQTFLKAYPKAREVRLAYARFLVNDKKYEAAREEFQKLLKAFPDNAEVTLAVGLLSLQLNDFDAAETYFKQVLDMDYKDDDSVYFYLGQLNEERNQLDEAIQSYERVGKSDYFLPAQIKIASILVKQGKVEQARKRLHQVPVQNNQQRAQLIQYEAQIFRDAKDYKGAFDVLNHGLEKLPNYPDLLYDRAMIAEKLNKMDVLEKDLRKLIQLKPDYAHAYNALGYTLADHTTRLDEALKLIEKALQLSPDDPFIMDSLGWVQHRMGKNDKAAETLKRAFAIRPDPEIAAHLGEVLWAQNKHDEALVIWQSALKDAPQNEVLIGVLKKYTAQ</sequence>
<feature type="repeat" description="TPR" evidence="1">
    <location>
        <begin position="514"/>
        <end position="547"/>
    </location>
</feature>
<dbReference type="InterPro" id="IPR052943">
    <property type="entry name" value="TMTC_O-mannosyl-trnsfr"/>
</dbReference>